<organism evidence="8 9">
    <name type="scientific">Coccomyxa subellipsoidea (strain C-169)</name>
    <name type="common">Green microalga</name>
    <dbReference type="NCBI Taxonomy" id="574566"/>
    <lineage>
        <taxon>Eukaryota</taxon>
        <taxon>Viridiplantae</taxon>
        <taxon>Chlorophyta</taxon>
        <taxon>core chlorophytes</taxon>
        <taxon>Trebouxiophyceae</taxon>
        <taxon>Trebouxiophyceae incertae sedis</taxon>
        <taxon>Coccomyxaceae</taxon>
        <taxon>Coccomyxa</taxon>
        <taxon>Coccomyxa subellipsoidea</taxon>
    </lineage>
</organism>
<feature type="transmembrane region" description="Helical" evidence="7">
    <location>
        <begin position="523"/>
        <end position="541"/>
    </location>
</feature>
<dbReference type="InterPro" id="IPR002293">
    <property type="entry name" value="AA/rel_permease1"/>
</dbReference>
<feature type="transmembrane region" description="Helical" evidence="7">
    <location>
        <begin position="148"/>
        <end position="177"/>
    </location>
</feature>
<reference evidence="8 9" key="1">
    <citation type="journal article" date="2012" name="Genome Biol.">
        <title>The genome of the polar eukaryotic microalga coccomyxa subellipsoidea reveals traits of cold adaptation.</title>
        <authorList>
            <person name="Blanc G."/>
            <person name="Agarkova I."/>
            <person name="Grimwood J."/>
            <person name="Kuo A."/>
            <person name="Brueggeman A."/>
            <person name="Dunigan D."/>
            <person name="Gurnon J."/>
            <person name="Ladunga I."/>
            <person name="Lindquist E."/>
            <person name="Lucas S."/>
            <person name="Pangilinan J."/>
            <person name="Proschold T."/>
            <person name="Salamov A."/>
            <person name="Schmutz J."/>
            <person name="Weeks D."/>
            <person name="Yamada T."/>
            <person name="Claverie J.M."/>
            <person name="Grigoriev I."/>
            <person name="Van Etten J."/>
            <person name="Lomsadze A."/>
            <person name="Borodovsky M."/>
        </authorList>
    </citation>
    <scope>NUCLEOTIDE SEQUENCE [LARGE SCALE GENOMIC DNA]</scope>
    <source>
        <strain evidence="8 9">C-169</strain>
    </source>
</reference>
<protein>
    <submittedName>
        <fullName evidence="8">Amino acid transporter</fullName>
    </submittedName>
</protein>
<evidence type="ECO:0000256" key="7">
    <source>
        <dbReference type="SAM" id="Phobius"/>
    </source>
</evidence>
<feature type="transmembrane region" description="Helical" evidence="7">
    <location>
        <begin position="221"/>
        <end position="245"/>
    </location>
</feature>
<sequence>MTGSVTSQGRKNGPSVGSENNSQGSYQSCKELAKLSASSKADVEALSKDSGQVRLEELGYRQELRREFGLLTSTAAGFAVMSYMLGITGGLPISYVNGGPLSAIWGWVSVSIANILVGLSVAELASSYPLAGGPYFWVVELTGNNPKWGLLAFLTGWLNVLGQFAATSGAGFLAAGLVDDIWGMVRQGDDLTRQETLLVYSICLLLAGGVSSMPTRGIQWFTLYAAGFSAAAGLLITIMLPIVAVNKQPASFVFLTFHGDNHPNTGIDTGSPHDFYTFLLGTLCAHFTFVGLETPAQFAEETKRADHNTPKAIVISIVATSVLGLAYLISILFCIEARTRIAPPSISRCSGAGLLGRALCAAVVQSRFGSGEGGIVLLSLVFLAVFNTTVMCMVTNSRMLWAFSRDGGVPLYQAWEAIEPKTGTPLCATWAMTAMAFLIGLPMLHSNEAFDAIASICAAALYLSCAIPIALRLWKHKSFTPGPFSLGRANVVINTLSLLWILFSVGIFVLPDTYPVTALNLNYCPIVIGLALLVLLVAWFLPKWGVGRWYRGKAHTLKDADVVMPPLEAASTSVFCSGFWLEATVATNVCNIERFEATKMAKNWHFQKISPDFGVSHHNSA</sequence>
<evidence type="ECO:0000256" key="5">
    <source>
        <dbReference type="ARBA" id="ARBA00023136"/>
    </source>
</evidence>
<dbReference type="PROSITE" id="PS00218">
    <property type="entry name" value="AMINO_ACID_PERMEASE_1"/>
    <property type="match status" value="1"/>
</dbReference>
<keyword evidence="2" id="KW-0813">Transport</keyword>
<keyword evidence="9" id="KW-1185">Reference proteome</keyword>
<dbReference type="GO" id="GO:0006865">
    <property type="term" value="P:amino acid transport"/>
    <property type="evidence" value="ECO:0007669"/>
    <property type="project" value="InterPro"/>
</dbReference>
<feature type="transmembrane region" description="Helical" evidence="7">
    <location>
        <begin position="374"/>
        <end position="395"/>
    </location>
</feature>
<dbReference type="Gene3D" id="1.20.1740.10">
    <property type="entry name" value="Amino acid/polyamine transporter I"/>
    <property type="match status" value="1"/>
</dbReference>
<keyword evidence="5 7" id="KW-0472">Membrane</keyword>
<dbReference type="OrthoDB" id="3257095at2759"/>
<feature type="transmembrane region" description="Helical" evidence="7">
    <location>
        <begin position="491"/>
        <end position="511"/>
    </location>
</feature>
<feature type="transmembrane region" description="Helical" evidence="7">
    <location>
        <begin position="103"/>
        <end position="128"/>
    </location>
</feature>
<dbReference type="KEGG" id="csl:COCSUDRAFT_27769"/>
<comment type="subcellular location">
    <subcellularLocation>
        <location evidence="1">Membrane</location>
        <topology evidence="1">Multi-pass membrane protein</topology>
    </subcellularLocation>
</comment>
<dbReference type="EMBL" id="AGSI01000004">
    <property type="protein sequence ID" value="EIE25065.1"/>
    <property type="molecule type" value="Genomic_DNA"/>
</dbReference>
<evidence type="ECO:0000256" key="6">
    <source>
        <dbReference type="SAM" id="MobiDB-lite"/>
    </source>
</evidence>
<gene>
    <name evidence="8" type="ORF">COCSUDRAFT_27769</name>
</gene>
<feature type="transmembrane region" description="Helical" evidence="7">
    <location>
        <begin position="452"/>
        <end position="471"/>
    </location>
</feature>
<evidence type="ECO:0000256" key="4">
    <source>
        <dbReference type="ARBA" id="ARBA00022989"/>
    </source>
</evidence>
<dbReference type="GO" id="GO:0016020">
    <property type="term" value="C:membrane"/>
    <property type="evidence" value="ECO:0007669"/>
    <property type="project" value="UniProtKB-SubCell"/>
</dbReference>
<dbReference type="RefSeq" id="XP_005649609.1">
    <property type="nucleotide sequence ID" value="XM_005649552.1"/>
</dbReference>
<proteinExistence type="predicted"/>
<evidence type="ECO:0000313" key="8">
    <source>
        <dbReference type="EMBL" id="EIE25065.1"/>
    </source>
</evidence>
<feature type="transmembrane region" description="Helical" evidence="7">
    <location>
        <begin position="197"/>
        <end position="215"/>
    </location>
</feature>
<dbReference type="PANTHER" id="PTHR45649">
    <property type="entry name" value="AMINO-ACID PERMEASE BAT1"/>
    <property type="match status" value="1"/>
</dbReference>
<feature type="transmembrane region" description="Helical" evidence="7">
    <location>
        <begin position="275"/>
        <end position="292"/>
    </location>
</feature>
<evidence type="ECO:0000313" key="9">
    <source>
        <dbReference type="Proteomes" id="UP000007264"/>
    </source>
</evidence>
<dbReference type="InterPro" id="IPR004840">
    <property type="entry name" value="Amino_acid_permease_CS"/>
</dbReference>
<dbReference type="eggNOG" id="KOG1289">
    <property type="taxonomic scope" value="Eukaryota"/>
</dbReference>
<feature type="region of interest" description="Disordered" evidence="6">
    <location>
        <begin position="1"/>
        <end position="25"/>
    </location>
</feature>
<keyword evidence="4 7" id="KW-1133">Transmembrane helix</keyword>
<dbReference type="GeneID" id="17043068"/>
<comment type="caution">
    <text evidence="8">The sequence shown here is derived from an EMBL/GenBank/DDBJ whole genome shotgun (WGS) entry which is preliminary data.</text>
</comment>
<feature type="transmembrane region" description="Helical" evidence="7">
    <location>
        <begin position="68"/>
        <end position="91"/>
    </location>
</feature>
<dbReference type="GO" id="GO:0022857">
    <property type="term" value="F:transmembrane transporter activity"/>
    <property type="evidence" value="ECO:0007669"/>
    <property type="project" value="InterPro"/>
</dbReference>
<name>I0Z346_COCSC</name>
<dbReference type="Proteomes" id="UP000007264">
    <property type="component" value="Unassembled WGS sequence"/>
</dbReference>
<feature type="transmembrane region" description="Helical" evidence="7">
    <location>
        <begin position="312"/>
        <end position="334"/>
    </location>
</feature>
<evidence type="ECO:0000256" key="1">
    <source>
        <dbReference type="ARBA" id="ARBA00004141"/>
    </source>
</evidence>
<dbReference type="Pfam" id="PF13520">
    <property type="entry name" value="AA_permease_2"/>
    <property type="match status" value="1"/>
</dbReference>
<dbReference type="AlphaFoldDB" id="I0Z346"/>
<keyword evidence="3 7" id="KW-0812">Transmembrane</keyword>
<evidence type="ECO:0000256" key="2">
    <source>
        <dbReference type="ARBA" id="ARBA00022448"/>
    </source>
</evidence>
<dbReference type="PANTHER" id="PTHR45649:SF26">
    <property type="entry name" value="OS04G0435100 PROTEIN"/>
    <property type="match status" value="1"/>
</dbReference>
<evidence type="ECO:0000256" key="3">
    <source>
        <dbReference type="ARBA" id="ARBA00022692"/>
    </source>
</evidence>
<accession>I0Z346</accession>